<reference evidence="2 3" key="1">
    <citation type="journal article" date="2017" name="Int. J. Syst. Evol. Microbiol.">
        <title>Bacillus notoginsengisoli sp. nov., a novel bacterium isolated from the rhizosphere of Panax notoginseng.</title>
        <authorList>
            <person name="Zhang M.Y."/>
            <person name="Cheng J."/>
            <person name="Cai Y."/>
            <person name="Zhang T.Y."/>
            <person name="Wu Y.Y."/>
            <person name="Manikprabhu D."/>
            <person name="Li W.J."/>
            <person name="Zhang Y.X."/>
        </authorList>
    </citation>
    <scope>NUCLEOTIDE SEQUENCE [LARGE SCALE GENOMIC DNA]</scope>
    <source>
        <strain evidence="2 3">JCM 30743</strain>
    </source>
</reference>
<evidence type="ECO:0000313" key="3">
    <source>
        <dbReference type="Proteomes" id="UP000284416"/>
    </source>
</evidence>
<gene>
    <name evidence="2" type="ORF">D1B31_00915</name>
</gene>
<proteinExistence type="predicted"/>
<feature type="transmembrane region" description="Helical" evidence="1">
    <location>
        <begin position="60"/>
        <end position="79"/>
    </location>
</feature>
<sequence length="85" mass="9516">MKNFIIAIIFSAGLHIIYFATMFLTGYVQTLNYKPDLAGKWESVTYLQNEVAFGYAGLPVLYLFTFIGVVLAISVGLFLKKKLAE</sequence>
<evidence type="ECO:0000313" key="2">
    <source>
        <dbReference type="EMBL" id="RHW43267.1"/>
    </source>
</evidence>
<dbReference type="AlphaFoldDB" id="A0A417YZF8"/>
<protein>
    <submittedName>
        <fullName evidence="2">Uncharacterized protein</fullName>
    </submittedName>
</protein>
<dbReference type="OrthoDB" id="2971310at2"/>
<keyword evidence="1" id="KW-1133">Transmembrane helix</keyword>
<dbReference type="EMBL" id="QWEG01000001">
    <property type="protein sequence ID" value="RHW43267.1"/>
    <property type="molecule type" value="Genomic_DNA"/>
</dbReference>
<keyword evidence="3" id="KW-1185">Reference proteome</keyword>
<evidence type="ECO:0000256" key="1">
    <source>
        <dbReference type="SAM" id="Phobius"/>
    </source>
</evidence>
<feature type="transmembrane region" description="Helical" evidence="1">
    <location>
        <begin position="7"/>
        <end position="28"/>
    </location>
</feature>
<dbReference type="Proteomes" id="UP000284416">
    <property type="component" value="Unassembled WGS sequence"/>
</dbReference>
<comment type="caution">
    <text evidence="2">The sequence shown here is derived from an EMBL/GenBank/DDBJ whole genome shotgun (WGS) entry which is preliminary data.</text>
</comment>
<organism evidence="2 3">
    <name type="scientific">Neobacillus notoginsengisoli</name>
    <dbReference type="NCBI Taxonomy" id="1578198"/>
    <lineage>
        <taxon>Bacteria</taxon>
        <taxon>Bacillati</taxon>
        <taxon>Bacillota</taxon>
        <taxon>Bacilli</taxon>
        <taxon>Bacillales</taxon>
        <taxon>Bacillaceae</taxon>
        <taxon>Neobacillus</taxon>
    </lineage>
</organism>
<keyword evidence="1" id="KW-0812">Transmembrane</keyword>
<accession>A0A417YZF8</accession>
<dbReference type="RefSeq" id="WP_118918875.1">
    <property type="nucleotide sequence ID" value="NZ_QWEG01000001.1"/>
</dbReference>
<keyword evidence="1" id="KW-0472">Membrane</keyword>
<name>A0A417YZF8_9BACI</name>